<evidence type="ECO:0000256" key="3">
    <source>
        <dbReference type="ARBA" id="ARBA00022692"/>
    </source>
</evidence>
<dbReference type="RefSeq" id="WP_011762217.1">
    <property type="nucleotide sequence ID" value="NC_008701.1"/>
</dbReference>
<evidence type="ECO:0000256" key="8">
    <source>
        <dbReference type="HAMAP-Rule" id="MF_00422"/>
    </source>
</evidence>
<evidence type="ECO:0000256" key="2">
    <source>
        <dbReference type="ARBA" id="ARBA00022448"/>
    </source>
</evidence>
<gene>
    <name evidence="8" type="primary">secE</name>
    <name evidence="9" type="ordered locus">Pisl_0462</name>
</gene>
<keyword evidence="2 8" id="KW-0813">Transport</keyword>
<dbReference type="GO" id="GO:0006605">
    <property type="term" value="P:protein targeting"/>
    <property type="evidence" value="ECO:0007669"/>
    <property type="project" value="UniProtKB-UniRule"/>
</dbReference>
<keyword evidence="7 8" id="KW-0472">Membrane</keyword>
<sequence length="99" mass="10995">MSSLQEKIANIWRDIKWVISTATKPDEEEFKLTARFLVLLAFVAGAFQLVFHLAGVYINSAVYKQTVPTLGDPIKETVTALVSIGVILVGLIYLMAKLR</sequence>
<keyword evidence="6 8" id="KW-0811">Translocation</keyword>
<comment type="function">
    <text evidence="8">Essential subunit of the Sec protein translocation channel SecYEG. Clamps together the 2 halves of SecY. May contact the channel plug during translocation.</text>
</comment>
<dbReference type="KEGG" id="pis:Pisl_0462"/>
<dbReference type="HOGENOM" id="CLU_2327404_0_0_2"/>
<comment type="subcellular location">
    <subcellularLocation>
        <location evidence="1">Membrane</location>
    </subcellularLocation>
</comment>
<dbReference type="eggNOG" id="arCOG02204">
    <property type="taxonomic scope" value="Archaea"/>
</dbReference>
<comment type="similarity">
    <text evidence="8">Belongs to the SecE/SEC61-gamma family.</text>
</comment>
<dbReference type="EMBL" id="CP000504">
    <property type="protein sequence ID" value="ABL87640.1"/>
    <property type="molecule type" value="Genomic_DNA"/>
</dbReference>
<name>A1RRQ8_PYRIL</name>
<keyword evidence="8" id="KW-1003">Cell membrane</keyword>
<dbReference type="GeneID" id="4616568"/>
<evidence type="ECO:0000256" key="6">
    <source>
        <dbReference type="ARBA" id="ARBA00023010"/>
    </source>
</evidence>
<dbReference type="InterPro" id="IPR001901">
    <property type="entry name" value="Translocase_SecE/Sec61-g"/>
</dbReference>
<dbReference type="Proteomes" id="UP000002595">
    <property type="component" value="Chromosome"/>
</dbReference>
<dbReference type="InterPro" id="IPR023391">
    <property type="entry name" value="Prot_translocase_SecE_dom_sf"/>
</dbReference>
<comment type="subunit">
    <text evidence="8">Component of the Sec protein translocase complex. Heterotrimer consisting of SecY (alpha), SecG (beta) and SecE (gamma) subunits. The heterotrimers can form oligomers, although 1 heterotrimer is thought to be able to translocate proteins. Interacts with the ribosome. May interact with SecDF, and other proteins may be involved.</text>
</comment>
<evidence type="ECO:0000256" key="4">
    <source>
        <dbReference type="ARBA" id="ARBA00022927"/>
    </source>
</evidence>
<dbReference type="GO" id="GO:0009306">
    <property type="term" value="P:protein secretion"/>
    <property type="evidence" value="ECO:0007669"/>
    <property type="project" value="UniProtKB-UniRule"/>
</dbReference>
<organism evidence="9 10">
    <name type="scientific">Pyrobaculum islandicum (strain DSM 4184 / JCM 9189 / GEO3)</name>
    <dbReference type="NCBI Taxonomy" id="384616"/>
    <lineage>
        <taxon>Archaea</taxon>
        <taxon>Thermoproteota</taxon>
        <taxon>Thermoprotei</taxon>
        <taxon>Thermoproteales</taxon>
        <taxon>Thermoproteaceae</taxon>
        <taxon>Pyrobaculum</taxon>
    </lineage>
</organism>
<dbReference type="GO" id="GO:0008320">
    <property type="term" value="F:protein transmembrane transporter activity"/>
    <property type="evidence" value="ECO:0007669"/>
    <property type="project" value="UniProtKB-UniRule"/>
</dbReference>
<evidence type="ECO:0000256" key="1">
    <source>
        <dbReference type="ARBA" id="ARBA00004370"/>
    </source>
</evidence>
<dbReference type="HAMAP" id="MF_00422">
    <property type="entry name" value="SecE"/>
    <property type="match status" value="1"/>
</dbReference>
<keyword evidence="4 8" id="KW-0653">Protein transport</keyword>
<dbReference type="Gene3D" id="1.20.5.820">
    <property type="entry name" value="Preprotein translocase SecE subunit"/>
    <property type="match status" value="1"/>
</dbReference>
<evidence type="ECO:0000256" key="5">
    <source>
        <dbReference type="ARBA" id="ARBA00022989"/>
    </source>
</evidence>
<feature type="transmembrane region" description="Helical" evidence="8">
    <location>
        <begin position="78"/>
        <end position="96"/>
    </location>
</feature>
<dbReference type="AlphaFoldDB" id="A1RRQ8"/>
<dbReference type="OrthoDB" id="27023at2157"/>
<evidence type="ECO:0000256" key="7">
    <source>
        <dbReference type="ARBA" id="ARBA00023136"/>
    </source>
</evidence>
<keyword evidence="3 8" id="KW-0812">Transmembrane</keyword>
<dbReference type="STRING" id="384616.Pisl_0462"/>
<accession>A1RRQ8</accession>
<reference evidence="9" key="1">
    <citation type="submission" date="2006-12" db="EMBL/GenBank/DDBJ databases">
        <title>Complete sequence of Pyrobaculum islandicum DSM 4184.</title>
        <authorList>
            <person name="Copeland A."/>
            <person name="Lucas S."/>
            <person name="Lapidus A."/>
            <person name="Barry K."/>
            <person name="Detter J.C."/>
            <person name="Glavina del Rio T."/>
            <person name="Dalin E."/>
            <person name="Tice H."/>
            <person name="Pitluck S."/>
            <person name="Meincke L."/>
            <person name="Brettin T."/>
            <person name="Bruce D."/>
            <person name="Han C."/>
            <person name="Tapia R."/>
            <person name="Gilna P."/>
            <person name="Schmutz J."/>
            <person name="Larimer F."/>
            <person name="Land M."/>
            <person name="Hauser L."/>
            <person name="Kyrpides N."/>
            <person name="Mikhailova N."/>
            <person name="Cozen A.E."/>
            <person name="Fitz-Gibbon S.T."/>
            <person name="House C.H."/>
            <person name="Saltikov C."/>
            <person name="Lowe T."/>
            <person name="Richardson P."/>
        </authorList>
    </citation>
    <scope>NUCLEOTIDE SEQUENCE [LARGE SCALE GENOMIC DNA]</scope>
    <source>
        <strain evidence="9">DSM 4184</strain>
    </source>
</reference>
<proteinExistence type="inferred from homology"/>
<feature type="transmembrane region" description="Helical" evidence="8">
    <location>
        <begin position="36"/>
        <end position="58"/>
    </location>
</feature>
<keyword evidence="5 8" id="KW-1133">Transmembrane helix</keyword>
<keyword evidence="10" id="KW-1185">Reference proteome</keyword>
<comment type="caution">
    <text evidence="8">Lacks conserved residue(s) required for the propagation of feature annotation.</text>
</comment>
<protein>
    <recommendedName>
        <fullName evidence="8">Protein translocase subunit SecE</fullName>
    </recommendedName>
    <alternativeName>
        <fullName evidence="8">Protein transport protein Sec61 gamma subunit homolog</fullName>
    </alternativeName>
</protein>
<evidence type="ECO:0000313" key="10">
    <source>
        <dbReference type="Proteomes" id="UP000002595"/>
    </source>
</evidence>
<dbReference type="GO" id="GO:0005886">
    <property type="term" value="C:plasma membrane"/>
    <property type="evidence" value="ECO:0007669"/>
    <property type="project" value="UniProtKB-UniRule"/>
</dbReference>
<evidence type="ECO:0000313" key="9">
    <source>
        <dbReference type="EMBL" id="ABL87640.1"/>
    </source>
</evidence>
<dbReference type="GO" id="GO:0065002">
    <property type="term" value="P:intracellular protein transmembrane transport"/>
    <property type="evidence" value="ECO:0007669"/>
    <property type="project" value="UniProtKB-UniRule"/>
</dbReference>